<evidence type="ECO:0000313" key="3">
    <source>
        <dbReference type="EnsemblMetazoa" id="ISCW004174-PA"/>
    </source>
</evidence>
<keyword evidence="1" id="KW-0812">Transmembrane</keyword>
<organism>
    <name type="scientific">Ixodes scapularis</name>
    <name type="common">Black-legged tick</name>
    <name type="synonym">Deer tick</name>
    <dbReference type="NCBI Taxonomy" id="6945"/>
    <lineage>
        <taxon>Eukaryota</taxon>
        <taxon>Metazoa</taxon>
        <taxon>Ecdysozoa</taxon>
        <taxon>Arthropoda</taxon>
        <taxon>Chelicerata</taxon>
        <taxon>Arachnida</taxon>
        <taxon>Acari</taxon>
        <taxon>Parasitiformes</taxon>
        <taxon>Ixodida</taxon>
        <taxon>Ixodoidea</taxon>
        <taxon>Ixodidae</taxon>
        <taxon>Ixodinae</taxon>
        <taxon>Ixodes</taxon>
    </lineage>
</organism>
<dbReference type="EMBL" id="ABJB010433021">
    <property type="status" value="NOT_ANNOTATED_CDS"/>
    <property type="molecule type" value="Genomic_DNA"/>
</dbReference>
<dbReference type="Proteomes" id="UP000001555">
    <property type="component" value="Unassembled WGS sequence"/>
</dbReference>
<gene>
    <name evidence="3" type="primary">8029769</name>
    <name evidence="2" type="ORF">IscW_ISCW004174</name>
</gene>
<name>B7PJ95_IXOSC</name>
<dbReference type="VEuPathDB" id="VectorBase:ISCW004174"/>
<keyword evidence="4" id="KW-1185">Reference proteome</keyword>
<dbReference type="HOGENOM" id="CLU_2029255_0_0_1"/>
<sequence>MAARVGSACLPPRPKDIFCRICGGLRLHGDGHDQSLFHRSQASGKNSDVLGPWRVEDSVEHSDAIWCFGARLARDRIFAATALVAVGLQGVAGLALATVPPRPPTLPTKDQAKPS</sequence>
<evidence type="ECO:0000313" key="2">
    <source>
        <dbReference type="EMBL" id="EEC06667.1"/>
    </source>
</evidence>
<dbReference type="InParanoid" id="B7PJ95"/>
<keyword evidence="1" id="KW-1133">Transmembrane helix</keyword>
<reference evidence="2 4" key="1">
    <citation type="submission" date="2008-03" db="EMBL/GenBank/DDBJ databases">
        <title>Annotation of Ixodes scapularis.</title>
        <authorList>
            <consortium name="Ixodes scapularis Genome Project Consortium"/>
            <person name="Caler E."/>
            <person name="Hannick L.I."/>
            <person name="Bidwell S."/>
            <person name="Joardar V."/>
            <person name="Thiagarajan M."/>
            <person name="Amedeo P."/>
            <person name="Galinsky K.J."/>
            <person name="Schobel S."/>
            <person name="Inman J."/>
            <person name="Hostetler J."/>
            <person name="Miller J."/>
            <person name="Hammond M."/>
            <person name="Megy K."/>
            <person name="Lawson D."/>
            <person name="Kodira C."/>
            <person name="Sutton G."/>
            <person name="Meyer J."/>
            <person name="Hill C.A."/>
            <person name="Birren B."/>
            <person name="Nene V."/>
            <person name="Collins F."/>
            <person name="Alarcon-Chaidez F."/>
            <person name="Wikel S."/>
            <person name="Strausberg R."/>
        </authorList>
    </citation>
    <scope>NUCLEOTIDE SEQUENCE [LARGE SCALE GENOMIC DNA]</scope>
    <source>
        <strain evidence="4">Wikel</strain>
        <strain evidence="2">Wikel colony</strain>
    </source>
</reference>
<dbReference type="VEuPathDB" id="VectorBase:ISCI000001"/>
<dbReference type="PaxDb" id="6945-B7PJ95"/>
<protein>
    <submittedName>
        <fullName evidence="2 3">Uncharacterized protein</fullName>
    </submittedName>
</protein>
<feature type="transmembrane region" description="Helical" evidence="1">
    <location>
        <begin position="77"/>
        <end position="99"/>
    </location>
</feature>
<dbReference type="EnsemblMetazoa" id="ISCW004174-RA">
    <property type="protein sequence ID" value="ISCW004174-PA"/>
    <property type="gene ID" value="ISCW004174"/>
</dbReference>
<accession>B7PJ95</accession>
<evidence type="ECO:0000256" key="1">
    <source>
        <dbReference type="SAM" id="Phobius"/>
    </source>
</evidence>
<proteinExistence type="predicted"/>
<dbReference type="AlphaFoldDB" id="B7PJ95"/>
<keyword evidence="1" id="KW-0472">Membrane</keyword>
<reference evidence="3" key="2">
    <citation type="submission" date="2020-05" db="UniProtKB">
        <authorList>
            <consortium name="EnsemblMetazoa"/>
        </authorList>
    </citation>
    <scope>IDENTIFICATION</scope>
    <source>
        <strain evidence="3">wikel</strain>
    </source>
</reference>
<dbReference type="EMBL" id="DS725100">
    <property type="protein sequence ID" value="EEC06667.1"/>
    <property type="molecule type" value="Genomic_DNA"/>
</dbReference>
<evidence type="ECO:0000313" key="4">
    <source>
        <dbReference type="Proteomes" id="UP000001555"/>
    </source>
</evidence>